<dbReference type="InterPro" id="IPR011498">
    <property type="entry name" value="Kelch_2"/>
</dbReference>
<evidence type="ECO:0000259" key="8">
    <source>
        <dbReference type="PROSITE" id="PS50030"/>
    </source>
</evidence>
<dbReference type="InterPro" id="IPR051553">
    <property type="entry name" value="Ran_GTPase-activating"/>
</dbReference>
<proteinExistence type="predicted"/>
<dbReference type="InterPro" id="IPR015940">
    <property type="entry name" value="UBA"/>
</dbReference>
<feature type="active site" description="Glycyl thioester intermediate" evidence="4">
    <location>
        <position position="6223"/>
    </location>
</feature>
<dbReference type="CDD" id="cd14306">
    <property type="entry name" value="UBA_VP13D"/>
    <property type="match status" value="1"/>
</dbReference>
<dbReference type="Gene3D" id="3.90.1750.10">
    <property type="entry name" value="Hect, E3 ligase catalytic domains"/>
    <property type="match status" value="1"/>
</dbReference>
<feature type="repeat" description="RCC1" evidence="5">
    <location>
        <begin position="289"/>
        <end position="340"/>
    </location>
</feature>
<feature type="domain" description="B30.2/SPRY" evidence="9">
    <location>
        <begin position="2255"/>
        <end position="2448"/>
    </location>
</feature>
<dbReference type="InterPro" id="IPR000569">
    <property type="entry name" value="HECT_dom"/>
</dbReference>
<feature type="domain" description="B30.2/SPRY" evidence="9">
    <location>
        <begin position="5059"/>
        <end position="5261"/>
    </location>
</feature>
<accession>A0A1V9ZX41</accession>
<feature type="repeat" description="RCC1" evidence="5">
    <location>
        <begin position="3154"/>
        <end position="3208"/>
    </location>
</feature>
<feature type="domain" description="B30.2/SPRY" evidence="9">
    <location>
        <begin position="634"/>
        <end position="834"/>
    </location>
</feature>
<keyword evidence="12" id="KW-1185">Reference proteome</keyword>
<dbReference type="PROSITE" id="PS00626">
    <property type="entry name" value="RCC1_2"/>
    <property type="match status" value="2"/>
</dbReference>
<dbReference type="Gene3D" id="2.60.120.920">
    <property type="match status" value="4"/>
</dbReference>
<evidence type="ECO:0000259" key="9">
    <source>
        <dbReference type="PROSITE" id="PS50188"/>
    </source>
</evidence>
<evidence type="ECO:0000256" key="3">
    <source>
        <dbReference type="ARBA" id="ARBA00022786"/>
    </source>
</evidence>
<feature type="repeat" description="RCC1" evidence="5">
    <location>
        <begin position="3102"/>
        <end position="3153"/>
    </location>
</feature>
<feature type="compositionally biased region" description="Basic and acidic residues" evidence="6">
    <location>
        <begin position="3673"/>
        <end position="3684"/>
    </location>
</feature>
<dbReference type="PROSITE" id="PS50006">
    <property type="entry name" value="FHA_DOMAIN"/>
    <property type="match status" value="1"/>
</dbReference>
<feature type="repeat" description="RCC1" evidence="5">
    <location>
        <begin position="3048"/>
        <end position="3101"/>
    </location>
</feature>
<evidence type="ECO:0000256" key="1">
    <source>
        <dbReference type="ARBA" id="ARBA00022658"/>
    </source>
</evidence>
<dbReference type="InterPro" id="IPR044736">
    <property type="entry name" value="Gid1/RanBPM/SPLA_SPRY"/>
</dbReference>
<dbReference type="Gene3D" id="3.30.2410.10">
    <property type="entry name" value="Hect, E3 ligase catalytic domain"/>
    <property type="match status" value="1"/>
</dbReference>
<feature type="compositionally biased region" description="Basic and acidic residues" evidence="6">
    <location>
        <begin position="3317"/>
        <end position="3336"/>
    </location>
</feature>
<dbReference type="InterPro" id="IPR035983">
    <property type="entry name" value="Hect_E3_ubiquitin_ligase"/>
</dbReference>
<dbReference type="EMBL" id="JNBS01001111">
    <property type="protein sequence ID" value="OQS02576.1"/>
    <property type="molecule type" value="Genomic_DNA"/>
</dbReference>
<name>A0A1V9ZX41_9STRA</name>
<dbReference type="InterPro" id="IPR001870">
    <property type="entry name" value="B30.2/SPRY"/>
</dbReference>
<dbReference type="SUPFAM" id="SSF56204">
    <property type="entry name" value="Hect, E3 ligase catalytic domain"/>
    <property type="match status" value="1"/>
</dbReference>
<dbReference type="Gene3D" id="1.10.8.10">
    <property type="entry name" value="DNA helicase RuvA subunit, C-terminal domain"/>
    <property type="match status" value="1"/>
</dbReference>
<dbReference type="Gene3D" id="2.120.10.80">
    <property type="entry name" value="Kelch-type beta propeller"/>
    <property type="match status" value="1"/>
</dbReference>
<comment type="caution">
    <text evidence="11">The sequence shown here is derived from an EMBL/GenBank/DDBJ whole genome shotgun (WGS) entry which is preliminary data.</text>
</comment>
<feature type="domain" description="HECT" evidence="10">
    <location>
        <begin position="5908"/>
        <end position="6260"/>
    </location>
</feature>
<dbReference type="OrthoDB" id="8068875at2759"/>
<dbReference type="Pfam" id="PF24681">
    <property type="entry name" value="Kelch_KLHDC2_KLHL20_DRC7"/>
    <property type="match status" value="1"/>
</dbReference>
<dbReference type="InterPro" id="IPR041969">
    <property type="entry name" value="VP13D_UBA"/>
</dbReference>
<dbReference type="InterPro" id="IPR000408">
    <property type="entry name" value="Reg_chr_condens"/>
</dbReference>
<dbReference type="PANTHER" id="PTHR45982">
    <property type="entry name" value="REGULATOR OF CHROMOSOME CONDENSATION"/>
    <property type="match status" value="1"/>
</dbReference>
<feature type="repeat" description="RCC1" evidence="5">
    <location>
        <begin position="552"/>
        <end position="603"/>
    </location>
</feature>
<dbReference type="InterPro" id="IPR015915">
    <property type="entry name" value="Kelch-typ_b-propeller"/>
</dbReference>
<dbReference type="InterPro" id="IPR000253">
    <property type="entry name" value="FHA_dom"/>
</dbReference>
<feature type="repeat" description="RCC1" evidence="5">
    <location>
        <begin position="2993"/>
        <end position="3047"/>
    </location>
</feature>
<feature type="domain" description="B30.2/SPRY" evidence="9">
    <location>
        <begin position="5387"/>
        <end position="5574"/>
    </location>
</feature>
<keyword evidence="3 4" id="KW-0833">Ubl conjugation pathway</keyword>
<dbReference type="GO" id="GO:0004842">
    <property type="term" value="F:ubiquitin-protein transferase activity"/>
    <property type="evidence" value="ECO:0007669"/>
    <property type="project" value="InterPro"/>
</dbReference>
<dbReference type="SUPFAM" id="SSF46934">
    <property type="entry name" value="UBA-like"/>
    <property type="match status" value="1"/>
</dbReference>
<dbReference type="Pfam" id="PF07646">
    <property type="entry name" value="Kelch_2"/>
    <property type="match status" value="1"/>
</dbReference>
<feature type="repeat" description="RCC1" evidence="5">
    <location>
        <begin position="604"/>
        <end position="658"/>
    </location>
</feature>
<feature type="repeat" description="RCC1" evidence="5">
    <location>
        <begin position="3261"/>
        <end position="3316"/>
    </location>
</feature>
<dbReference type="Pfam" id="PF25390">
    <property type="entry name" value="WD40_RLD"/>
    <property type="match status" value="2"/>
</dbReference>
<evidence type="ECO:0000256" key="2">
    <source>
        <dbReference type="ARBA" id="ARBA00022737"/>
    </source>
</evidence>
<evidence type="ECO:0000256" key="6">
    <source>
        <dbReference type="SAM" id="MobiDB-lite"/>
    </source>
</evidence>
<dbReference type="InterPro" id="IPR003877">
    <property type="entry name" value="SPRY_dom"/>
</dbReference>
<feature type="region of interest" description="Disordered" evidence="6">
    <location>
        <begin position="3317"/>
        <end position="3338"/>
    </location>
</feature>
<keyword evidence="2" id="KW-0677">Repeat</keyword>
<feature type="repeat" description="RCC1" evidence="5">
    <location>
        <begin position="501"/>
        <end position="551"/>
    </location>
</feature>
<dbReference type="Pfam" id="PF00622">
    <property type="entry name" value="SPRY"/>
    <property type="match status" value="3"/>
</dbReference>
<dbReference type="Gene3D" id="3.30.2160.10">
    <property type="entry name" value="Hect, E3 ligase catalytic domain"/>
    <property type="match status" value="1"/>
</dbReference>
<dbReference type="SMART" id="SM00119">
    <property type="entry name" value="HECTc"/>
    <property type="match status" value="1"/>
</dbReference>
<dbReference type="Pfam" id="PF06101">
    <property type="entry name" value="Vps62"/>
    <property type="match status" value="1"/>
</dbReference>
<dbReference type="PROSITE" id="PS50012">
    <property type="entry name" value="RCC1_3"/>
    <property type="match status" value="13"/>
</dbReference>
<dbReference type="SUPFAM" id="SSF49899">
    <property type="entry name" value="Concanavalin A-like lectins/glucanases"/>
    <property type="match status" value="5"/>
</dbReference>
<evidence type="ECO:0000259" key="7">
    <source>
        <dbReference type="PROSITE" id="PS50006"/>
    </source>
</evidence>
<dbReference type="InterPro" id="IPR008984">
    <property type="entry name" value="SMAD_FHA_dom_sf"/>
</dbReference>
<dbReference type="InterPro" id="IPR009291">
    <property type="entry name" value="Vps62"/>
</dbReference>
<dbReference type="InterPro" id="IPR013320">
    <property type="entry name" value="ConA-like_dom_sf"/>
</dbReference>
<sequence>MGQAAVDDNFDEGKDTVAHLLDVGVDLSKLPPRNVDTDGWSAQEAQQLDVIVDAVDSINGLFGHISKLASDLGMKKDGDVTSMDTTLPTSDFDVRLAKYVKNLTNLTTSTKKEKHKYEQRMLSVRNVSKSQRKVSPPPLPIPTQNCMVLGWDMAIQLMRATRQEGGKTYLQALKMVQENIATLKPMVYLDGMYLAPSASNSFNLLCDFLIEAAEPIATNPIHIEQEICRQTITVLAELALARGSLSYLLSSTLWMLSRHPNTEIDVNNLLTKLVAIKEQSLYGICEASGELYCCGQNSYGELGIGDDIERHQLTFVPFGGWDDIRQVVSGNEILAILTNSGVVLTAGLNKSGQCGHGHFDERVMLLRPIEALRSQRIRFLAASNGCEHIIAITDTGLAYSWGYNDRGQLGHENLTTKIHLPKLIDTLRDKKVTFAAVSYHHSALVSDKGELYTFGMNDCGQLGHDTTQHQSLPQVVKALDGYVVTMVSCGLYHTIVCTALGELFTFGKNDYGQLGVGHNRQSKTPCLVSIPNEPICFVTCGYYHSLVVGTSGRVFSFGRNDYGQLGIGTKVHQNVPHVITLTPSLRITRAACGCYHTVILSEQGHVFAFGRNNKGQLGNRGSTDSLLPVPLKVRPEKSSRRVLDIAAGFYTTSLIVERRKENEEDASSMDQSWVIPLCGRIDIDRSGEIEGLSNFGSLSTIGVSLFRGKWFYEVEVVTSGLIQIGWIDGYFQGSSDQGEGVGDHAHSWSYDGNRQRRWNSGSSTYGEKWKAGDIIGCLLDLDASEMRFFRNGIDLGVAYTQFIINPLNLRSGMMPGISLERGEIIRLNLGHTSFVFPPTREHESISKAIAYPATQVLLHPMALPNLHTAPEALHGSAKVLVGDRLFVIGGVLSHPSVLSEGLKDGATNKVWVFNLKEKKWDRWSDLPIALRFHQALLIDEHNILVIGGESDGAVSRHLDLYKCSTVPNADGSFPSWELVQATSTTSLPPSRAYHTVSAIRVRLETLVFLFGGRSSEDQILGDAWFLSLEDYSWAKLPSSIALDPGPRVGCLSCVVGESVYIFGGIDKEDRYRADLWRYNTFDRVWHLCHDDYIHTPRENKTETKLPEFNPVIPVIRANHSLAADMGNIWLYGGENRKGESFGDLWCFSLTRGTWSQVEVTSDEEIVGISHASLFVEAGRVCSFESTSQSAISLSESSCFLYGGKCTAIVNGTQISKWETTIRCFTSSSSHKLHQISDNPRSSTSLIGKSSTVLSLLRSKHPKAQCIPVCLDSASCILGHLDRLLGNDVPQYDVDAIQPSRCSYRSLCIDAKESSFAALYRILSLLSKKYLWPEDAAMPSADKLYPLLVVLRLIKFNFFELSTSCLVIDDLGFSPSSTENGGTLFLMRELLFDIANYISPRSNSVEWDWFCAAIKKETVAAINCGFSIMFPSVIDRLLILTRLFQDHSKTDVSDLLLPMLVPTFACPKTLFELMGEPIFENSNPNNDIEKYVQVSTNFAETLLQSLWQATLSSMDSLTMLSSIEESLAFQSFNVLLRSAISWASSSIHGWDIVKYLTRRLVYYMTSLISHVRTASPCLVLQHSFAGKQLPFILISVLQLSSIRPIFATAIMDIWPDIEGLLIALQNILRNTQSEGLSSSVSAQQNLTEEMKYSSVPLRVSPKLLEALQIPSNRVLTGAELSSILWDAVRSLCSIRRLPSTVRDFELFRIVLPPPLAIVLSQRSLTLGYCGSVSCEDLSSMAFDDTKFTWKFAWTAITCHIAPVSTILQEVPLVATPTAEGDTEWVADLQSILSYLGAQFASCLIKGELTANQANPQIERWVFSSLFRGGLDEDNAKDDRNNQILSQILTNEGAGKKLVEKVKLACDPGAIVNPKLRATRLKRQDSVERTLEKSGGFEAVDSAVRATFAVLIKHSHISYMSDPVTRDGMPSDALVDAWRTALQLRRWIVREQQKLAVSLSDSKTIVDENDDSDVTKERQQVLYNQVCAPIILRAKLLLELSPVPMPPSVSTNSSPFKILPGISKTPFDFTKSETPSIPADPEQEQWLRQLNKLMETKSMEMIEEEDEKNQTDIFAFLQQPEGQSIDHEIQLLLKNHQQRALQRLQGLTIFFTLLKVTSSIPMARFHLLPILASSFVRVSSTNERIKVHYSHELELAGHKKIQEIATQYFTLMAYVLEGSSSSMLTLKNEYCGGNELKKPSVQTMHQIVQDILLALDSCSIPYMGSDWQFIEHSCLPKFLSELTSWQSWRDIFLIEDVDDASTNESDTQKSPVLAVGVGMSQVIFYSGMDITVDSETHIISCLKKPSVPFAGTQISCDAGGMVMVQRVLSKGRWYWEILLRHHGAYPVFIGVGSASVNVNLAYTSDNTVGVLVCKDKLTCNGPPLLVWPRGNPVGVLLDCDTKTLEFFSGHKKIHSLSVQGLCHSGIGVYPIVGLVDCELQWDLYAPVPARIWSMIPKFTTPFVAGGLTHDTFGGAALSWSGVLKGPHIQLSSDCSAIIAGDVMIASSVLETVVANKSFSDGHLYLELTILAVGHKGKSLIVLGIVDTLFSGVHEGLLENGLLVEYDEFDCDQDLIGVLFDFNEGRITVYQKRKEPLVYMIDLSILDGSYVPAISCSCNGTVIATNFHPRARPQLPLSAIYPMEKGTYATAASSEKQVGKTLEFNVLSCDGGEFSVSHAVTNALLDDNSVYSSSLGSNVNLVLKHINDTPFTITYVTMRGPGAGYTAPLQHAAIFILSSLPDLEELEQYSNLTPEEFAGLPSAPTEARAKRDETMPVMYFVLDGNCSQVSKRLVVPITGRYIVVKMLRPSLGMNIDVGYIGFCGAFDKENGPAYSDLYWDDYMCIECHSSPVPGVCYVCDEDETIKLCCVCYDDNRSNLERSYYACVATEDEERESTSSVLCPPRKLWSTTVMALFDQSKPLASLSGDNHVVVKTEPEDIYEDVELFACGQNNYGELCLGHCNSTSKLEHVPLFTSKSVKQMTGGNEVLAVVMRDGVVYTCGLNKSGQCGNGTFEERVVLATPVRALSGIPITMVAASNGCEHMIAVAADGSAYSWGYNDRGQLGLGSTISKSHTPKLIESLHEKYFIITAGVSYHHSAVVTINGELLTFGMNDCGQLGLDHTQHQHTPQLVDALSSQVVTKVSCGLYHTVVVTAGGDVYTCGKNDYGQLGLSHARSVKVPNHMKLGPNESEEKVINSWSGYYHTTLITDKGKLITFGRNDYGQLGIGSKEHKNSPQVVPLPMGSKVTSAACGCYHSLILLANSRVMVFGRNNKGQLGAGARTLPSADLPLPIPTSSYSEDDVVAVAAGFYSSYILTGRRSDGCKKPQSKDEGTSKEGVSDQQNVSCEALFESLMREMDRNALSEANDATSPLSLKRSNTSKKLPLLKLLSGAWAMTRALMYQSLQVQLPKPTVNPVLKSFVLSMLNNLAETVKSTDAVVGTAENERFFSLADACVGLIKYCASACSNGPVSQLFSNQVLWVLLLCGSVNSEVCSVIASSQVVLHEIVSGLMSTTLSSSIICLRLGMLLFPLTSVSAVNKVYRSIVSPTNPPDIISFLFSVVGMPMVLRPQLCKHEMGIESTTTTLCKYFNCSKGVVVDGSMLLELNHVVKKHHINNAKACEATALIRYLTLYPTWKKAVGALITRSLEKTDMVDELLQTIIKFYDHFANSTEDKLAAEDKDEDQARQPEVASASPEVDENAVQTSVANAKKERKIDVISESLSFDKKAAALRKNAKEALDHAMLLLASICVVGGHTEVLREGGHVLFEDFEMRGRYKSGVLTSLKKTTCGTVDGCITLAEESNQTTVPITSLQAVERIPAIPNMFDENLSDVLQSLSKLIIPSTMSPLEPKQAFNPAIYSILGNTIKSFKNQIRWRSSKALSSILKQLPALDTSMSNNLDVAIVSNIAALLASENAFKISKLDDLPLLHNKWFCIREHQIYLAAENVIDSALDSIEGHVRDEVVRRLGDENALSWGIDAIQSPKKRSSNFFQAKPTSTDTKPEVPLGVWGMLCPVQSAESIDAPFISNFHLRSPVVRVGRATDSCDIVINDRSVSGRHFHLRRARQGSADEYFELQDFSKNGTIVNGVRVHGASIQVTHGSRISLILSRGGMVTYEFHVIPQTSAPIHLDTASEPQQTQQHEFAEPRSPAEVQNRGMMNNIRARLGPQGLRLITTIGESDLPRALISPNPAMDSPRASSGALAVNPPPIAISTHSPRTPAVGSPASIPLAPHMLLSPASFQQRESANTESSSPVAQRTEMAVSEALRIALGRESLNREGMQEMMQRTRVVTASGDVVPAKKATLPAPKPVGDTISTTDVARDLYQRVRDLGGQHVELELCERALQLHQGDVVRALKYVQESISKSQSLGLSPQHRLAARSLAHVLGQSTSLCSQALKQSNNNIGIALRSLLFNRSTYSHNENDEDHRDDLVSDQFDKFVAQAVDQLSSHDATEENPSYSLLETTAPNCVSPRRSIVRQSPVRKSIKICEEVMPWSTSNAHLDSRIRTLNWHEVESEEEQLGQVLCAAHARKLLLQVIRLLQPHQNRVDESSPLYSFGDRSTLRQLVLFPENTPGEESLDEQSHHRHTQGRIQQILARISSDVMNSSCNQTLETNMRVFQNVSTLASSIDKTDQLLASHANHNTIHEVVRTLLSSELTSERPICEDLVMDTMMHVISKTFSAKCEYDGRRETEYPKGPFLVSSGLEVTIVATYERCWSIPHPDPLLVYRHKWRKKVPLDKESRAAFDCGMTLWRPVFPASFKSTLVAPEKWFALSDVVKAGSDAPTTPIALVRDNEDGCVAPPLRFECVDVSGKGLPKNSEIDSEFERKQLRSMWYPIAPPGYVAMGCFAGNKESPYDPPPVETCRCVRQDLVQFIDIASCVWQTPSVSLWNVASDYSHHILPTSEQLQEATQAPVLLLTEDDRILCSPVTTATVLRFINVILHANQFVQGKSILAPELTSALFVLVKQALGEKRSTSVSIELVRALATLVRHGCPWRDKEGVLYCRSKVMFLHQDQEGSLMLSALLQALVELLLVVENQNRVERLEIFRQMPVYETTATLPYTFTKEPTAHSFSHAQSSRIRIDPVDEKLSEWSVSFTEPSDASKADDFGSLRYDHTSILEIFMEKCKIAVLSYFEVTILDSKPSPSKTPGFSLGYSMGDFVLDGICVGVQAKSYSFTPSTGKIQAGDPLVDVWSWHDSANATNIGDVFGCGLRLDTHEIFFTKNGKLLGTAFSSILGDDQLQPTISLDSEMLLRVRIGAQATFAFPMDTTDWDAPMSGFDWFEHLSQVYSIMNSLVNRKPLPDEFMLSADNFLSTLSKDVCKTFESKHPYELDLQEETVHIALATSIRIKLDSNCETSGSHCLQIAQGSDETAESEVRTFTGSCGGQEITVDGNEFTWRFPVQSNFQCRIDRVRKGPYIKLENRDTRLSLTRDKGWQTAIGVARFDSGIHTWEVKISFVTASSNIFLGIARKDVRFDSYLGKDNRGWGWIGNRALWHNGSKQRGTYGEKFKTGDVVRLILDLKRGTLSYALNGKDLGVAFGPGGTGPKLEGTFYPGFALYNQRDIVELVGGHRMEDSDISPVALPGSIPVDESGEIYGSDDEDGDVEGSVEAVPNYRVELATVLSQMGFPMDWCVYALKHCDDDAEQAADFILSNMHAMESLVREEAEAYSRMLAAREEVAMLTTSAVTEVELPTTETEAPPIDNEPQALANIEKWGISFTVVPEFSVAGRHLLAFKYAKELTSLHNAHRLFTLEHDEAIVTLVNDMCEARAEASIACDPLRLRPEEFTPSQDALREYPCLASLALESLQSRFLVLRNFNSRLQHVLSFIDFSALDSTLTKCLRELRGCVFQSVKLAWWFSILKEQQTPAAARPEIEVDRHRAAECTNDKMGVVDSVFTQCFNQLQTLQGSLLRGHDRAFKCQFVGEFGDDFGGLYRECLAQMSTELQSPILPLLKPCPNQVLQMGENREFFVPNIHLRNDPKLIQMAEFLGKIMGIAIRSKTPLDLNLPPVVWKFLVDQRITRYDIESIHNGCFQVVDTINNITKHGITRSMFDDLIDASFTVLSSDRKEVELVPGGRLVRLTWDDKDEYAMAAEAYRLTEFQPVCTDIARGLSTILPVPTLSLLTWRDLSVLTCGKATVDIDLLKRRTTYGDGCAATDAHIAYFWEVLKELSDAQKALFLRFVWGRSRLPTHAADFTQDFKISGMPKAVGKPDAYLPLAHTCFFSIDMPAYTSKAVMKEKLLYAITHCTAIDADNTTVAQRAGQGLNWTRTSD</sequence>
<feature type="domain" description="UBA" evidence="8">
    <location>
        <begin position="5623"/>
        <end position="5654"/>
    </location>
</feature>
<dbReference type="InterPro" id="IPR058923">
    <property type="entry name" value="RCC1-like_dom"/>
</dbReference>
<dbReference type="CDD" id="cd00060">
    <property type="entry name" value="FHA"/>
    <property type="match status" value="1"/>
</dbReference>
<feature type="repeat" description="RCC1" evidence="5">
    <location>
        <begin position="3209"/>
        <end position="3260"/>
    </location>
</feature>
<feature type="repeat" description="RCC1" evidence="5">
    <location>
        <begin position="449"/>
        <end position="500"/>
    </location>
</feature>
<feature type="repeat" description="RCC1" evidence="5">
    <location>
        <begin position="341"/>
        <end position="395"/>
    </location>
</feature>
<dbReference type="SMART" id="SM00449">
    <property type="entry name" value="SPRY"/>
    <property type="match status" value="3"/>
</dbReference>
<dbReference type="SUPFAM" id="SSF117281">
    <property type="entry name" value="Kelch motif"/>
    <property type="match status" value="1"/>
</dbReference>
<protein>
    <submittedName>
        <fullName evidence="11">Regulator of chromosome condensation (RCC1)</fullName>
    </submittedName>
</protein>
<dbReference type="PROSITE" id="PS50030">
    <property type="entry name" value="UBA"/>
    <property type="match status" value="1"/>
</dbReference>
<evidence type="ECO:0000256" key="5">
    <source>
        <dbReference type="PROSITE-ProRule" id="PRU00235"/>
    </source>
</evidence>
<dbReference type="Gene3D" id="2.130.10.30">
    <property type="entry name" value="Regulator of chromosome condensation 1/beta-lactamase-inhibitor protein II"/>
    <property type="match status" value="4"/>
</dbReference>
<dbReference type="PRINTS" id="PR00633">
    <property type="entry name" value="RCCNDNSATION"/>
</dbReference>
<dbReference type="PROSITE" id="PS50188">
    <property type="entry name" value="B302_SPRY"/>
    <property type="match status" value="4"/>
</dbReference>
<dbReference type="SMART" id="SM00240">
    <property type="entry name" value="FHA"/>
    <property type="match status" value="1"/>
</dbReference>
<feature type="region of interest" description="Disordered" evidence="6">
    <location>
        <begin position="3673"/>
        <end position="3703"/>
    </location>
</feature>
<dbReference type="Pfam" id="PF00632">
    <property type="entry name" value="HECT"/>
    <property type="match status" value="1"/>
</dbReference>
<evidence type="ECO:0000259" key="10">
    <source>
        <dbReference type="PROSITE" id="PS50237"/>
    </source>
</evidence>
<evidence type="ECO:0000313" key="11">
    <source>
        <dbReference type="EMBL" id="OQS02576.1"/>
    </source>
</evidence>
<feature type="repeat" description="RCC1" evidence="5">
    <location>
        <begin position="396"/>
        <end position="448"/>
    </location>
</feature>
<dbReference type="SUPFAM" id="SSF49879">
    <property type="entry name" value="SMAD/FHA domain"/>
    <property type="match status" value="1"/>
</dbReference>
<gene>
    <name evidence="11" type="ORF">THRCLA_05068</name>
</gene>
<dbReference type="InterPro" id="IPR009091">
    <property type="entry name" value="RCC1/BLIP-II"/>
</dbReference>
<dbReference type="InterPro" id="IPR043136">
    <property type="entry name" value="B30.2/SPRY_sf"/>
</dbReference>
<reference evidence="11 12" key="1">
    <citation type="journal article" date="2014" name="Genome Biol. Evol.">
        <title>The secreted proteins of Achlya hypogyna and Thraustotheca clavata identify the ancestral oomycete secretome and reveal gene acquisitions by horizontal gene transfer.</title>
        <authorList>
            <person name="Misner I."/>
            <person name="Blouin N."/>
            <person name="Leonard G."/>
            <person name="Richards T.A."/>
            <person name="Lane C.E."/>
        </authorList>
    </citation>
    <scope>NUCLEOTIDE SEQUENCE [LARGE SCALE GENOMIC DNA]</scope>
    <source>
        <strain evidence="11 12">ATCC 34112</strain>
    </source>
</reference>
<feature type="domain" description="FHA" evidence="7">
    <location>
        <begin position="4034"/>
        <end position="4088"/>
    </location>
</feature>
<dbReference type="PROSITE" id="PS50237">
    <property type="entry name" value="HECT"/>
    <property type="match status" value="1"/>
</dbReference>
<evidence type="ECO:0000256" key="4">
    <source>
        <dbReference type="PROSITE-ProRule" id="PRU00104"/>
    </source>
</evidence>
<dbReference type="PANTHER" id="PTHR45982:SF1">
    <property type="entry name" value="REGULATOR OF CHROMOSOME CONDENSATION"/>
    <property type="match status" value="1"/>
</dbReference>
<organism evidence="11 12">
    <name type="scientific">Thraustotheca clavata</name>
    <dbReference type="NCBI Taxonomy" id="74557"/>
    <lineage>
        <taxon>Eukaryota</taxon>
        <taxon>Sar</taxon>
        <taxon>Stramenopiles</taxon>
        <taxon>Oomycota</taxon>
        <taxon>Saprolegniomycetes</taxon>
        <taxon>Saprolegniales</taxon>
        <taxon>Achlyaceae</taxon>
        <taxon>Thraustotheca</taxon>
    </lineage>
</organism>
<dbReference type="STRING" id="74557.A0A1V9ZX41"/>
<dbReference type="Proteomes" id="UP000243217">
    <property type="component" value="Unassembled WGS sequence"/>
</dbReference>
<dbReference type="Pfam" id="PF00498">
    <property type="entry name" value="FHA"/>
    <property type="match status" value="1"/>
</dbReference>
<dbReference type="CDD" id="cd12885">
    <property type="entry name" value="SPRY_RanBP_like"/>
    <property type="match status" value="1"/>
</dbReference>
<evidence type="ECO:0000313" key="12">
    <source>
        <dbReference type="Proteomes" id="UP000243217"/>
    </source>
</evidence>
<dbReference type="InterPro" id="IPR009060">
    <property type="entry name" value="UBA-like_sf"/>
</dbReference>
<dbReference type="Gene3D" id="2.60.200.20">
    <property type="match status" value="1"/>
</dbReference>
<keyword evidence="1" id="KW-0344">Guanine-nucleotide releasing factor</keyword>
<dbReference type="SUPFAM" id="SSF50985">
    <property type="entry name" value="RCC1/BLIP-II"/>
    <property type="match status" value="2"/>
</dbReference>
<dbReference type="CDD" id="cd11709">
    <property type="entry name" value="SPRY"/>
    <property type="match status" value="1"/>
</dbReference>